<dbReference type="EMBL" id="MU277206">
    <property type="protein sequence ID" value="KAI0062725.1"/>
    <property type="molecule type" value="Genomic_DNA"/>
</dbReference>
<organism evidence="1 2">
    <name type="scientific">Artomyces pyxidatus</name>
    <dbReference type="NCBI Taxonomy" id="48021"/>
    <lineage>
        <taxon>Eukaryota</taxon>
        <taxon>Fungi</taxon>
        <taxon>Dikarya</taxon>
        <taxon>Basidiomycota</taxon>
        <taxon>Agaricomycotina</taxon>
        <taxon>Agaricomycetes</taxon>
        <taxon>Russulales</taxon>
        <taxon>Auriscalpiaceae</taxon>
        <taxon>Artomyces</taxon>
    </lineage>
</organism>
<gene>
    <name evidence="1" type="ORF">BV25DRAFT_601022</name>
</gene>
<keyword evidence="2" id="KW-1185">Reference proteome</keyword>
<name>A0ACB8T3C4_9AGAM</name>
<evidence type="ECO:0000313" key="2">
    <source>
        <dbReference type="Proteomes" id="UP000814140"/>
    </source>
</evidence>
<evidence type="ECO:0000313" key="1">
    <source>
        <dbReference type="EMBL" id="KAI0062725.1"/>
    </source>
</evidence>
<dbReference type="Proteomes" id="UP000814140">
    <property type="component" value="Unassembled WGS sequence"/>
</dbReference>
<sequence length="355" mass="38431">MRYGADTVTTLQRVDTHVGAELTSSIARGCAAVRSTLALGRVVDGYVQSRYGLGWVRPEKTVRAWVRAWDGRHVRVVRAGTPPRAARPGRGVFWGRAEPQGAALREAAKTTGRLRVRIGGGGASLPAPARSKDADEYARSSRLAQMERRCRQGSTAQHSAVAHSENSTAERISRSGGDILRGIRQEGYGAGFRRSEDCRATSRVQWGCAMPPRKWAGKTGRAAISVHLYLHSSVERERKQGAAQPHDVLAKAHRCLMNAGKPCSACEEQNTEGTGCGVTGLGACVHISEGRDADWTAIRGRHNCECPSRTRSKIRAQRGAAKMEGQKRVSARRAGLSARAGNVDGVHERRRGNDN</sequence>
<reference evidence="1" key="1">
    <citation type="submission" date="2021-03" db="EMBL/GenBank/DDBJ databases">
        <authorList>
            <consortium name="DOE Joint Genome Institute"/>
            <person name="Ahrendt S."/>
            <person name="Looney B.P."/>
            <person name="Miyauchi S."/>
            <person name="Morin E."/>
            <person name="Drula E."/>
            <person name="Courty P.E."/>
            <person name="Chicoki N."/>
            <person name="Fauchery L."/>
            <person name="Kohler A."/>
            <person name="Kuo A."/>
            <person name="Labutti K."/>
            <person name="Pangilinan J."/>
            <person name="Lipzen A."/>
            <person name="Riley R."/>
            <person name="Andreopoulos W."/>
            <person name="He G."/>
            <person name="Johnson J."/>
            <person name="Barry K.W."/>
            <person name="Grigoriev I.V."/>
            <person name="Nagy L."/>
            <person name="Hibbett D."/>
            <person name="Henrissat B."/>
            <person name="Matheny P.B."/>
            <person name="Labbe J."/>
            <person name="Martin F."/>
        </authorList>
    </citation>
    <scope>NUCLEOTIDE SEQUENCE</scope>
    <source>
        <strain evidence="1">HHB10654</strain>
    </source>
</reference>
<comment type="caution">
    <text evidence="1">The sequence shown here is derived from an EMBL/GenBank/DDBJ whole genome shotgun (WGS) entry which is preliminary data.</text>
</comment>
<reference evidence="1" key="2">
    <citation type="journal article" date="2022" name="New Phytol.">
        <title>Evolutionary transition to the ectomycorrhizal habit in the genomes of a hyperdiverse lineage of mushroom-forming fungi.</title>
        <authorList>
            <person name="Looney B."/>
            <person name="Miyauchi S."/>
            <person name="Morin E."/>
            <person name="Drula E."/>
            <person name="Courty P.E."/>
            <person name="Kohler A."/>
            <person name="Kuo A."/>
            <person name="LaButti K."/>
            <person name="Pangilinan J."/>
            <person name="Lipzen A."/>
            <person name="Riley R."/>
            <person name="Andreopoulos W."/>
            <person name="He G."/>
            <person name="Johnson J."/>
            <person name="Nolan M."/>
            <person name="Tritt A."/>
            <person name="Barry K.W."/>
            <person name="Grigoriev I.V."/>
            <person name="Nagy L.G."/>
            <person name="Hibbett D."/>
            <person name="Henrissat B."/>
            <person name="Matheny P.B."/>
            <person name="Labbe J."/>
            <person name="Martin F.M."/>
        </authorList>
    </citation>
    <scope>NUCLEOTIDE SEQUENCE</scope>
    <source>
        <strain evidence="1">HHB10654</strain>
    </source>
</reference>
<accession>A0ACB8T3C4</accession>
<protein>
    <submittedName>
        <fullName evidence="1">Uncharacterized protein</fullName>
    </submittedName>
</protein>
<proteinExistence type="predicted"/>